<dbReference type="STRING" id="46177.SAMN05660976_08497"/>
<organism evidence="1 2">
    <name type="scientific">Nonomuraea pusilla</name>
    <dbReference type="NCBI Taxonomy" id="46177"/>
    <lineage>
        <taxon>Bacteria</taxon>
        <taxon>Bacillati</taxon>
        <taxon>Actinomycetota</taxon>
        <taxon>Actinomycetes</taxon>
        <taxon>Streptosporangiales</taxon>
        <taxon>Streptosporangiaceae</taxon>
        <taxon>Nonomuraea</taxon>
    </lineage>
</organism>
<gene>
    <name evidence="1" type="ORF">SAMN05660976_08497</name>
</gene>
<dbReference type="RefSeq" id="WP_143078978.1">
    <property type="nucleotide sequence ID" value="NZ_FOBF01000047.1"/>
</dbReference>
<proteinExistence type="predicted"/>
<dbReference type="EMBL" id="FOBF01000047">
    <property type="protein sequence ID" value="SEN86737.1"/>
    <property type="molecule type" value="Genomic_DNA"/>
</dbReference>
<accession>A0A1H8K251</accession>
<protein>
    <submittedName>
        <fullName evidence="1">Uncharacterized protein</fullName>
    </submittedName>
</protein>
<evidence type="ECO:0000313" key="2">
    <source>
        <dbReference type="Proteomes" id="UP000198953"/>
    </source>
</evidence>
<dbReference type="Proteomes" id="UP000198953">
    <property type="component" value="Unassembled WGS sequence"/>
</dbReference>
<reference evidence="1 2" key="1">
    <citation type="submission" date="2016-10" db="EMBL/GenBank/DDBJ databases">
        <authorList>
            <person name="de Groot N.N."/>
        </authorList>
    </citation>
    <scope>NUCLEOTIDE SEQUENCE [LARGE SCALE GENOMIC DNA]</scope>
    <source>
        <strain evidence="1 2">DSM 43357</strain>
    </source>
</reference>
<evidence type="ECO:0000313" key="1">
    <source>
        <dbReference type="EMBL" id="SEN86737.1"/>
    </source>
</evidence>
<dbReference type="AlphaFoldDB" id="A0A1H8K251"/>
<dbReference type="OrthoDB" id="3233584at2"/>
<keyword evidence="2" id="KW-1185">Reference proteome</keyword>
<sequence length="125" mass="13656">MTLYVDASDLDSLRRDLVGAAAQARAEAPEVVREEAAQVRKEWRANARRTAGKHGKHYPNSITMESREGAAWEIGPDSAYPQGGMGRGFEYGSVNQAPHLDGTKAAMNSEARLEQSVADWAEKLL</sequence>
<name>A0A1H8K251_9ACTN</name>